<evidence type="ECO:0000256" key="1">
    <source>
        <dbReference type="SAM" id="Coils"/>
    </source>
</evidence>
<feature type="coiled-coil region" evidence="1">
    <location>
        <begin position="10"/>
        <end position="134"/>
    </location>
</feature>
<protein>
    <submittedName>
        <fullName evidence="3">Uncharacterized protein</fullName>
    </submittedName>
</protein>
<reference evidence="3" key="2">
    <citation type="submission" date="2017-05" db="UniProtKB">
        <authorList>
            <consortium name="EnsemblMetazoa"/>
        </authorList>
    </citation>
    <scope>IDENTIFICATION</scope>
</reference>
<dbReference type="Proteomes" id="UP000007879">
    <property type="component" value="Unassembled WGS sequence"/>
</dbReference>
<dbReference type="EnsemblMetazoa" id="XM_020001373.1">
    <property type="protein sequence ID" value="XP_019856932.1"/>
    <property type="gene ID" value="LOC109585341"/>
</dbReference>
<name>A0A1X7TZ58_AMPQE</name>
<feature type="region of interest" description="Disordered" evidence="2">
    <location>
        <begin position="270"/>
        <end position="339"/>
    </location>
</feature>
<gene>
    <name evidence="3" type="primary">109585341</name>
</gene>
<organism evidence="3">
    <name type="scientific">Amphimedon queenslandica</name>
    <name type="common">Sponge</name>
    <dbReference type="NCBI Taxonomy" id="400682"/>
    <lineage>
        <taxon>Eukaryota</taxon>
        <taxon>Metazoa</taxon>
        <taxon>Porifera</taxon>
        <taxon>Demospongiae</taxon>
        <taxon>Heteroscleromorpha</taxon>
        <taxon>Haplosclerida</taxon>
        <taxon>Niphatidae</taxon>
        <taxon>Amphimedon</taxon>
    </lineage>
</organism>
<dbReference type="EnsemblMetazoa" id="Aqu2.1.20605_001">
    <property type="protein sequence ID" value="Aqu2.1.20605_001"/>
    <property type="gene ID" value="Aqu2.1.20605"/>
</dbReference>
<keyword evidence="4" id="KW-1185">Reference proteome</keyword>
<proteinExistence type="predicted"/>
<feature type="compositionally biased region" description="Polar residues" evidence="2">
    <location>
        <begin position="290"/>
        <end position="309"/>
    </location>
</feature>
<keyword evidence="1" id="KW-0175">Coiled coil</keyword>
<accession>A0A1X7TZ58</accession>
<dbReference type="AlphaFoldDB" id="A0A1X7TZ58"/>
<feature type="coiled-coil region" evidence="1">
    <location>
        <begin position="161"/>
        <end position="214"/>
    </location>
</feature>
<evidence type="ECO:0000313" key="3">
    <source>
        <dbReference type="EnsemblMetazoa" id="Aqu2.1.20605_001"/>
    </source>
</evidence>
<reference evidence="4" key="1">
    <citation type="journal article" date="2010" name="Nature">
        <title>The Amphimedon queenslandica genome and the evolution of animal complexity.</title>
        <authorList>
            <person name="Srivastava M."/>
            <person name="Simakov O."/>
            <person name="Chapman J."/>
            <person name="Fahey B."/>
            <person name="Gauthier M.E."/>
            <person name="Mitros T."/>
            <person name="Richards G.S."/>
            <person name="Conaco C."/>
            <person name="Dacre M."/>
            <person name="Hellsten U."/>
            <person name="Larroux C."/>
            <person name="Putnam N.H."/>
            <person name="Stanke M."/>
            <person name="Adamska M."/>
            <person name="Darling A."/>
            <person name="Degnan S.M."/>
            <person name="Oakley T.H."/>
            <person name="Plachetzki D.C."/>
            <person name="Zhai Y."/>
            <person name="Adamski M."/>
            <person name="Calcino A."/>
            <person name="Cummins S.F."/>
            <person name="Goodstein D.M."/>
            <person name="Harris C."/>
            <person name="Jackson D.J."/>
            <person name="Leys S.P."/>
            <person name="Shu S."/>
            <person name="Woodcroft B.J."/>
            <person name="Vervoort M."/>
            <person name="Kosik K.S."/>
            <person name="Manning G."/>
            <person name="Degnan B.M."/>
            <person name="Rokhsar D.S."/>
        </authorList>
    </citation>
    <scope>NUCLEOTIDE SEQUENCE [LARGE SCALE GENOMIC DNA]</scope>
</reference>
<sequence>MSKEEASGGEEQQAKHVQDLETKLKQIQKELEVAETQYEKKLEEANNELKIKSEMCQKSEQCIEERDKVIKELEEKLEIKDEEVKTKLEEYFSKAMSDDKDSLIAKLMKRNILLEEKLETLKAKEADLNEAKTRQAEILTKVTSEKDSQIAQQKKKIFLLQDMLAKQIEEAKEKSEKEQKICRQEIEEANKACAQKIKEAQRDIEEKLQIARQTSVTTLGVTNKQVYVAMIELLTNLMEQAIAKNPSIQKMCQQMEGLALDVKEVKENQRKEKEPIVTPITAEAEEDSNDTGVSPYNIATLSKPLSDTNVEPYFDRPAEETGMTEMSKIVTTNAKDDKK</sequence>
<dbReference type="InParanoid" id="A0A1X7TZ58"/>
<dbReference type="KEGG" id="aqu:109585341"/>
<evidence type="ECO:0000256" key="2">
    <source>
        <dbReference type="SAM" id="MobiDB-lite"/>
    </source>
</evidence>
<evidence type="ECO:0000313" key="4">
    <source>
        <dbReference type="Proteomes" id="UP000007879"/>
    </source>
</evidence>